<dbReference type="AlphaFoldDB" id="A0A7C8MBW5"/>
<proteinExistence type="predicted"/>
<feature type="transmembrane region" description="Helical" evidence="1">
    <location>
        <begin position="87"/>
        <end position="106"/>
    </location>
</feature>
<gene>
    <name evidence="3" type="ORF">BDV95DRAFT_658703</name>
</gene>
<keyword evidence="1" id="KW-0812">Transmembrane</keyword>
<comment type="caution">
    <text evidence="3">The sequence shown here is derived from an EMBL/GenBank/DDBJ whole genome shotgun (WGS) entry which is preliminary data.</text>
</comment>
<organism evidence="3 4">
    <name type="scientific">Massariosphaeria phaeospora</name>
    <dbReference type="NCBI Taxonomy" id="100035"/>
    <lineage>
        <taxon>Eukaryota</taxon>
        <taxon>Fungi</taxon>
        <taxon>Dikarya</taxon>
        <taxon>Ascomycota</taxon>
        <taxon>Pezizomycotina</taxon>
        <taxon>Dothideomycetes</taxon>
        <taxon>Pleosporomycetidae</taxon>
        <taxon>Pleosporales</taxon>
        <taxon>Pleosporales incertae sedis</taxon>
        <taxon>Massariosphaeria</taxon>
    </lineage>
</organism>
<dbReference type="InterPro" id="IPR002225">
    <property type="entry name" value="3Beta_OHSteriod_DH/Estase"/>
</dbReference>
<reference evidence="3 4" key="1">
    <citation type="submission" date="2020-01" db="EMBL/GenBank/DDBJ databases">
        <authorList>
            <consortium name="DOE Joint Genome Institute"/>
            <person name="Haridas S."/>
            <person name="Albert R."/>
            <person name="Binder M."/>
            <person name="Bloem J."/>
            <person name="Labutti K."/>
            <person name="Salamov A."/>
            <person name="Andreopoulos B."/>
            <person name="Baker S.E."/>
            <person name="Barry K."/>
            <person name="Bills G."/>
            <person name="Bluhm B.H."/>
            <person name="Cannon C."/>
            <person name="Castanera R."/>
            <person name="Culley D.E."/>
            <person name="Daum C."/>
            <person name="Ezra D."/>
            <person name="Gonzalez J.B."/>
            <person name="Henrissat B."/>
            <person name="Kuo A."/>
            <person name="Liang C."/>
            <person name="Lipzen A."/>
            <person name="Lutzoni F."/>
            <person name="Magnuson J."/>
            <person name="Mondo S."/>
            <person name="Nolan M."/>
            <person name="Ohm R."/>
            <person name="Pangilinan J."/>
            <person name="Park H.-J.H."/>
            <person name="Ramirez L."/>
            <person name="Alfaro M."/>
            <person name="Sun H."/>
            <person name="Tritt A."/>
            <person name="Yoshinaga Y."/>
            <person name="Zwiers L.-H.L."/>
            <person name="Turgeon B.G."/>
            <person name="Goodwin S.B."/>
            <person name="Spatafora J.W."/>
            <person name="Crous P.W."/>
            <person name="Grigoriev I.V."/>
        </authorList>
    </citation>
    <scope>NUCLEOTIDE SEQUENCE [LARGE SCALE GENOMIC DNA]</scope>
    <source>
        <strain evidence="3 4">CBS 611.86</strain>
    </source>
</reference>
<evidence type="ECO:0000313" key="3">
    <source>
        <dbReference type="EMBL" id="KAF2874356.1"/>
    </source>
</evidence>
<sequence>MQVGNNENMFDFTYLGNAAYAHRLAAKKLVELDVATPYSTPPEKRIDGEVFVVTNDEPWRFWDFVRAVGTAAGCGVRKEDVRVVPTWAYYVIAVVAEWVVWLCTFGRKESKINRKMIRFFNMTNTFDITKAKTRLGYLPQTSMQESIERAVRDYLESSEAAKKRV</sequence>
<dbReference type="Gene3D" id="3.40.50.720">
    <property type="entry name" value="NAD(P)-binding Rossmann-like Domain"/>
    <property type="match status" value="1"/>
</dbReference>
<evidence type="ECO:0000259" key="2">
    <source>
        <dbReference type="Pfam" id="PF01073"/>
    </source>
</evidence>
<dbReference type="GO" id="GO:0016616">
    <property type="term" value="F:oxidoreductase activity, acting on the CH-OH group of donors, NAD or NADP as acceptor"/>
    <property type="evidence" value="ECO:0007669"/>
    <property type="project" value="InterPro"/>
</dbReference>
<dbReference type="Proteomes" id="UP000481861">
    <property type="component" value="Unassembled WGS sequence"/>
</dbReference>
<dbReference type="OrthoDB" id="10058185at2759"/>
<dbReference type="InterPro" id="IPR036291">
    <property type="entry name" value="NAD(P)-bd_dom_sf"/>
</dbReference>
<evidence type="ECO:0000313" key="4">
    <source>
        <dbReference type="Proteomes" id="UP000481861"/>
    </source>
</evidence>
<keyword evidence="1" id="KW-1133">Transmembrane helix</keyword>
<dbReference type="SUPFAM" id="SSF51735">
    <property type="entry name" value="NAD(P)-binding Rossmann-fold domains"/>
    <property type="match status" value="1"/>
</dbReference>
<feature type="domain" description="3-beta hydroxysteroid dehydrogenase/isomerase" evidence="2">
    <location>
        <begin position="2"/>
        <end position="74"/>
    </location>
</feature>
<evidence type="ECO:0000256" key="1">
    <source>
        <dbReference type="SAM" id="Phobius"/>
    </source>
</evidence>
<accession>A0A7C8MBW5</accession>
<keyword evidence="4" id="KW-1185">Reference proteome</keyword>
<keyword evidence="1" id="KW-0472">Membrane</keyword>
<dbReference type="Pfam" id="PF01073">
    <property type="entry name" value="3Beta_HSD"/>
    <property type="match status" value="1"/>
</dbReference>
<dbReference type="GO" id="GO:0006694">
    <property type="term" value="P:steroid biosynthetic process"/>
    <property type="evidence" value="ECO:0007669"/>
    <property type="project" value="InterPro"/>
</dbReference>
<dbReference type="EMBL" id="JAADJZ010000006">
    <property type="protein sequence ID" value="KAF2874356.1"/>
    <property type="molecule type" value="Genomic_DNA"/>
</dbReference>
<name>A0A7C8MBW5_9PLEO</name>
<protein>
    <submittedName>
        <fullName evidence="3">Putative hydroxysteroid dehydrogenase</fullName>
    </submittedName>
</protein>